<reference evidence="2" key="1">
    <citation type="submission" date="2020-09" db="EMBL/GenBank/DDBJ databases">
        <title>Genome-Enabled Discovery of Anthraquinone Biosynthesis in Senna tora.</title>
        <authorList>
            <person name="Kang S.-H."/>
            <person name="Pandey R.P."/>
            <person name="Lee C.-M."/>
            <person name="Sim J.-S."/>
            <person name="Jeong J.-T."/>
            <person name="Choi B.-S."/>
            <person name="Jung M."/>
            <person name="Ginzburg D."/>
            <person name="Zhao K."/>
            <person name="Won S.Y."/>
            <person name="Oh T.-J."/>
            <person name="Yu Y."/>
            <person name="Kim N.-H."/>
            <person name="Lee O.R."/>
            <person name="Lee T.-H."/>
            <person name="Bashyal P."/>
            <person name="Kim T.-S."/>
            <person name="Lee W.-H."/>
            <person name="Kawkins C."/>
            <person name="Kim C.-K."/>
            <person name="Kim J.S."/>
            <person name="Ahn B.O."/>
            <person name="Rhee S.Y."/>
            <person name="Sohng J.K."/>
        </authorList>
    </citation>
    <scope>NUCLEOTIDE SEQUENCE</scope>
    <source>
        <tissue evidence="2">Leaf</tissue>
    </source>
</reference>
<protein>
    <submittedName>
        <fullName evidence="2">Uncharacterized protein</fullName>
    </submittedName>
</protein>
<feature type="transmembrane region" description="Helical" evidence="1">
    <location>
        <begin position="339"/>
        <end position="361"/>
    </location>
</feature>
<keyword evidence="1" id="KW-0812">Transmembrane</keyword>
<organism evidence="2 3">
    <name type="scientific">Senna tora</name>
    <dbReference type="NCBI Taxonomy" id="362788"/>
    <lineage>
        <taxon>Eukaryota</taxon>
        <taxon>Viridiplantae</taxon>
        <taxon>Streptophyta</taxon>
        <taxon>Embryophyta</taxon>
        <taxon>Tracheophyta</taxon>
        <taxon>Spermatophyta</taxon>
        <taxon>Magnoliopsida</taxon>
        <taxon>eudicotyledons</taxon>
        <taxon>Gunneridae</taxon>
        <taxon>Pentapetalae</taxon>
        <taxon>rosids</taxon>
        <taxon>fabids</taxon>
        <taxon>Fabales</taxon>
        <taxon>Fabaceae</taxon>
        <taxon>Caesalpinioideae</taxon>
        <taxon>Cassia clade</taxon>
        <taxon>Senna</taxon>
    </lineage>
</organism>
<sequence>MNHYEARDGIQYNVFHGDDPADFFIHGPPTDHFLYIVIDYRDGVPNQRCDYVISFQSIPLGGEPVRYGAFPDRPYEFMSPYHPRDPKGFWVLLWNVRDILIQLRQNVVQTLADSLGSDVIILTETRTRDLTLAESFMGSFGVDNGNMVRRRMSSGIPWGRVWLMFRSSFVVMGEVVCLYKGWFGFFYSSCTLPVFSIAMSPRPSSPSFMPLSPTDPECDEDVGNHGHFFLASLRCTLNVEVRVLPSTTMSSLYNYVLRVETFPVGGYVSGPRPFVVSPYFVSLPFPMLPVGTFGVLVWDISSSSLEVLANVVEKLLSAMLILLEARLQDSSIPGRVARRWVGLIPFEVGLIFYALPLYVFPVGSCGALFYIATLYSTCVVLDLFTLALIARTGCWPYHSRLYARVNRFTLALIARTGCWPCHFRLYARVNCENGRAAVGPATLGFTLALIARTGYCWPCHSRLYAFGDRCPKLIFIDKARFQSVSSSLYALSNPIWTFPIFHKFSFSRVCPSKRCFSKYKVSHV</sequence>
<keyword evidence="3" id="KW-1185">Reference proteome</keyword>
<evidence type="ECO:0000313" key="2">
    <source>
        <dbReference type="EMBL" id="KAF7823720.1"/>
    </source>
</evidence>
<accession>A0A834TN97</accession>
<dbReference type="Proteomes" id="UP000634136">
    <property type="component" value="Unassembled WGS sequence"/>
</dbReference>
<proteinExistence type="predicted"/>
<keyword evidence="1" id="KW-0472">Membrane</keyword>
<comment type="caution">
    <text evidence="2">The sequence shown here is derived from an EMBL/GenBank/DDBJ whole genome shotgun (WGS) entry which is preliminary data.</text>
</comment>
<gene>
    <name evidence="2" type="ORF">G2W53_021864</name>
</gene>
<dbReference type="EMBL" id="JAAIUW010000007">
    <property type="protein sequence ID" value="KAF7823720.1"/>
    <property type="molecule type" value="Genomic_DNA"/>
</dbReference>
<keyword evidence="1" id="KW-1133">Transmembrane helix</keyword>
<name>A0A834TN97_9FABA</name>
<evidence type="ECO:0000256" key="1">
    <source>
        <dbReference type="SAM" id="Phobius"/>
    </source>
</evidence>
<dbReference type="AlphaFoldDB" id="A0A834TN97"/>
<feature type="transmembrane region" description="Helical" evidence="1">
    <location>
        <begin position="367"/>
        <end position="390"/>
    </location>
</feature>
<evidence type="ECO:0000313" key="3">
    <source>
        <dbReference type="Proteomes" id="UP000634136"/>
    </source>
</evidence>